<dbReference type="SUPFAM" id="SSF58104">
    <property type="entry name" value="Methyl-accepting chemotaxis protein (MCP) signaling domain"/>
    <property type="match status" value="1"/>
</dbReference>
<dbReference type="EMBL" id="CP013650">
    <property type="protein sequence ID" value="ALT00368.1"/>
    <property type="molecule type" value="Genomic_DNA"/>
</dbReference>
<dbReference type="Pfam" id="PF02743">
    <property type="entry name" value="dCache_1"/>
    <property type="match status" value="1"/>
</dbReference>
<dbReference type="CDD" id="cd11386">
    <property type="entry name" value="MCP_signal"/>
    <property type="match status" value="1"/>
</dbReference>
<keyword evidence="8 10" id="KW-0807">Transducer</keyword>
<dbReference type="PANTHER" id="PTHR32089:SF39">
    <property type="entry name" value="METHYL-ACCEPTING CHEMOTAXIS PROTEIN HLYB"/>
    <property type="match status" value="1"/>
</dbReference>
<dbReference type="Gene3D" id="3.30.450.20">
    <property type="entry name" value="PAS domain"/>
    <property type="match status" value="1"/>
</dbReference>
<evidence type="ECO:0000313" key="14">
    <source>
        <dbReference type="EMBL" id="ALT00368.1"/>
    </source>
</evidence>
<keyword evidence="3" id="KW-0488">Methylation</keyword>
<sequence>MNKYSLKSIFIAFVFIALLVTTLVATVINISQFSSLYYGKTEQEYLPDAVGRLSAEIRGEIMTPITLSKSLAQNSLLHDWMAEDEQQSSLHSRVLAYLKNTKQNTGAATIFWVSARSQNYYTEQGLFKSVAASEPRDKWFFEFLASDKELELAIDSDERSGVLTMFVNVPVIVDGQRVGVAGLGYDVTEVSNIVSRRSLGENGFVFLIDGSDRIIAHTDSSKVGENIRNIKGYQAVAARSDQSSEFSLSEAQIAGLQMYLALQQVRDSGLKVVAALPTGEVSGDINKVILLSVLASLALALVFIFLTVVFANWLSRQIRGVGDQLLEMSGHGGDLTKRLDDSTDNELGHLAQGFNAIIGKVRELVAAIQQTEQAMVQGIEQLAGLAENTFKATESQRSQTDQVATAITEMGQTINEVSDVASRTANDTDSAVKKTIDTNNNMQLTSETMQELNQVMEMVSQTINDFAEQASAINSVVEVINAISEQTNLLALNAAIEAARAGEQGRGFAVVADEVRNLAKRTQDSTKEIGDQITRLQKTSAESLTAVQEGNASSKKVTESTRQSAQSLKEIQQRFEEINAGNHQVAAATEEQGAVVEHINQSAHLISDSAGTIHDNAEQQLRAIETLQQRASELRKLVNQFKT</sequence>
<comment type="subcellular location">
    <subcellularLocation>
        <location evidence="1">Cell membrane</location>
        <topology evidence="1">Multi-pass membrane protein</topology>
    </subcellularLocation>
</comment>
<evidence type="ECO:0000256" key="1">
    <source>
        <dbReference type="ARBA" id="ARBA00004651"/>
    </source>
</evidence>
<protein>
    <submittedName>
        <fullName evidence="14">Chemotaxis protein</fullName>
    </submittedName>
</protein>
<evidence type="ECO:0000256" key="11">
    <source>
        <dbReference type="SAM" id="Phobius"/>
    </source>
</evidence>
<dbReference type="InterPro" id="IPR033479">
    <property type="entry name" value="dCache_1"/>
</dbReference>
<keyword evidence="5 11" id="KW-0812">Transmembrane</keyword>
<dbReference type="FunFam" id="1.10.287.950:FF:000001">
    <property type="entry name" value="Methyl-accepting chemotaxis sensory transducer"/>
    <property type="match status" value="1"/>
</dbReference>
<evidence type="ECO:0000256" key="3">
    <source>
        <dbReference type="ARBA" id="ARBA00022481"/>
    </source>
</evidence>
<evidence type="ECO:0000256" key="10">
    <source>
        <dbReference type="PROSITE-ProRule" id="PRU00284"/>
    </source>
</evidence>
<evidence type="ECO:0000256" key="6">
    <source>
        <dbReference type="ARBA" id="ARBA00022989"/>
    </source>
</evidence>
<organism evidence="14 15">
    <name type="scientific">Lacimicrobium alkaliphilum</name>
    <dbReference type="NCBI Taxonomy" id="1526571"/>
    <lineage>
        <taxon>Bacteria</taxon>
        <taxon>Pseudomonadati</taxon>
        <taxon>Pseudomonadota</taxon>
        <taxon>Gammaproteobacteria</taxon>
        <taxon>Alteromonadales</taxon>
        <taxon>Alteromonadaceae</taxon>
        <taxon>Lacimicrobium</taxon>
    </lineage>
</organism>
<dbReference type="Gene3D" id="1.10.287.950">
    <property type="entry name" value="Methyl-accepting chemotaxis protein"/>
    <property type="match status" value="1"/>
</dbReference>
<evidence type="ECO:0000256" key="5">
    <source>
        <dbReference type="ARBA" id="ARBA00022692"/>
    </source>
</evidence>
<dbReference type="PROSITE" id="PS50885">
    <property type="entry name" value="HAMP"/>
    <property type="match status" value="1"/>
</dbReference>
<keyword evidence="7 11" id="KW-0472">Membrane</keyword>
<dbReference type="Pfam" id="PF00015">
    <property type="entry name" value="MCPsignal"/>
    <property type="match status" value="1"/>
</dbReference>
<accession>A0A0U3B1T8</accession>
<dbReference type="InterPro" id="IPR004089">
    <property type="entry name" value="MCPsignal_dom"/>
</dbReference>
<evidence type="ECO:0000259" key="12">
    <source>
        <dbReference type="PROSITE" id="PS50111"/>
    </source>
</evidence>
<dbReference type="InterPro" id="IPR003660">
    <property type="entry name" value="HAMP_dom"/>
</dbReference>
<dbReference type="Pfam" id="PF00672">
    <property type="entry name" value="HAMP"/>
    <property type="match status" value="1"/>
</dbReference>
<keyword evidence="4" id="KW-0145">Chemotaxis</keyword>
<dbReference type="SMART" id="SM00283">
    <property type="entry name" value="MA"/>
    <property type="match status" value="1"/>
</dbReference>
<dbReference type="GO" id="GO:0006935">
    <property type="term" value="P:chemotaxis"/>
    <property type="evidence" value="ECO:0007669"/>
    <property type="project" value="UniProtKB-KW"/>
</dbReference>
<dbReference type="AlphaFoldDB" id="A0A0U3B1T8"/>
<dbReference type="STRING" id="1526571.AT746_06755"/>
<comment type="similarity">
    <text evidence="9">Belongs to the methyl-accepting chemotaxis (MCP) protein family.</text>
</comment>
<dbReference type="KEGG" id="lal:AT746_06755"/>
<feature type="transmembrane region" description="Helical" evidence="11">
    <location>
        <begin position="288"/>
        <end position="314"/>
    </location>
</feature>
<dbReference type="CDD" id="cd12912">
    <property type="entry name" value="PDC2_MCP_like"/>
    <property type="match status" value="1"/>
</dbReference>
<feature type="domain" description="HAMP" evidence="13">
    <location>
        <begin position="312"/>
        <end position="366"/>
    </location>
</feature>
<evidence type="ECO:0000259" key="13">
    <source>
        <dbReference type="PROSITE" id="PS50885"/>
    </source>
</evidence>
<proteinExistence type="inferred from homology"/>
<evidence type="ECO:0000256" key="9">
    <source>
        <dbReference type="ARBA" id="ARBA00029447"/>
    </source>
</evidence>
<dbReference type="OrthoDB" id="2489132at2"/>
<dbReference type="GO" id="GO:0007165">
    <property type="term" value="P:signal transduction"/>
    <property type="evidence" value="ECO:0007669"/>
    <property type="project" value="UniProtKB-KW"/>
</dbReference>
<reference evidence="14 15" key="1">
    <citation type="submission" date="2015-12" db="EMBL/GenBank/DDBJ databases">
        <title>Complete genome of Lacimicrobium alkaliphilum KCTC 32984.</title>
        <authorList>
            <person name="Kim S.-G."/>
            <person name="Lee Y.-J."/>
        </authorList>
    </citation>
    <scope>NUCLEOTIDE SEQUENCE [LARGE SCALE GENOMIC DNA]</scope>
    <source>
        <strain evidence="14 15">YelD216</strain>
    </source>
</reference>
<name>A0A0U3B1T8_9ALTE</name>
<evidence type="ECO:0000256" key="2">
    <source>
        <dbReference type="ARBA" id="ARBA00022475"/>
    </source>
</evidence>
<dbReference type="PANTHER" id="PTHR32089">
    <property type="entry name" value="METHYL-ACCEPTING CHEMOTAXIS PROTEIN MCPB"/>
    <property type="match status" value="1"/>
</dbReference>
<dbReference type="CDD" id="cd06225">
    <property type="entry name" value="HAMP"/>
    <property type="match status" value="1"/>
</dbReference>
<evidence type="ECO:0000256" key="4">
    <source>
        <dbReference type="ARBA" id="ARBA00022500"/>
    </source>
</evidence>
<feature type="domain" description="Methyl-accepting transducer" evidence="12">
    <location>
        <begin position="371"/>
        <end position="607"/>
    </location>
</feature>
<dbReference type="RefSeq" id="WP_062484043.1">
    <property type="nucleotide sequence ID" value="NZ_CP013650.1"/>
</dbReference>
<dbReference type="SMART" id="SM00304">
    <property type="entry name" value="HAMP"/>
    <property type="match status" value="1"/>
</dbReference>
<evidence type="ECO:0000256" key="7">
    <source>
        <dbReference type="ARBA" id="ARBA00023136"/>
    </source>
</evidence>
<keyword evidence="6 11" id="KW-1133">Transmembrane helix</keyword>
<evidence type="ECO:0000256" key="8">
    <source>
        <dbReference type="ARBA" id="ARBA00023224"/>
    </source>
</evidence>
<dbReference type="GO" id="GO:0005886">
    <property type="term" value="C:plasma membrane"/>
    <property type="evidence" value="ECO:0007669"/>
    <property type="project" value="UniProtKB-SubCell"/>
</dbReference>
<keyword evidence="15" id="KW-1185">Reference proteome</keyword>
<gene>
    <name evidence="14" type="ORF">AT746_06755</name>
</gene>
<dbReference type="PROSITE" id="PS50111">
    <property type="entry name" value="CHEMOTAXIS_TRANSDUC_2"/>
    <property type="match status" value="1"/>
</dbReference>
<keyword evidence="2" id="KW-1003">Cell membrane</keyword>
<dbReference type="Proteomes" id="UP000068447">
    <property type="component" value="Chromosome"/>
</dbReference>
<evidence type="ECO:0000313" key="15">
    <source>
        <dbReference type="Proteomes" id="UP000068447"/>
    </source>
</evidence>